<dbReference type="SUPFAM" id="SSF52540">
    <property type="entry name" value="P-loop containing nucleoside triphosphate hydrolases"/>
    <property type="match status" value="1"/>
</dbReference>
<dbReference type="SUPFAM" id="SSF50331">
    <property type="entry name" value="MOP-like"/>
    <property type="match status" value="1"/>
</dbReference>
<dbReference type="InterPro" id="IPR013611">
    <property type="entry name" value="Transp-assoc_OB_typ2"/>
</dbReference>
<evidence type="ECO:0000313" key="5">
    <source>
        <dbReference type="EMBL" id="MFD1480024.1"/>
    </source>
</evidence>
<protein>
    <submittedName>
        <fullName evidence="5">ABC transporter ATP-binding protein</fullName>
    </submittedName>
</protein>
<proteinExistence type="predicted"/>
<evidence type="ECO:0000259" key="4">
    <source>
        <dbReference type="PROSITE" id="PS50893"/>
    </source>
</evidence>
<name>A0ABW4DQL2_9RHOB</name>
<dbReference type="Pfam" id="PF08402">
    <property type="entry name" value="TOBE_2"/>
    <property type="match status" value="1"/>
</dbReference>
<dbReference type="InterPro" id="IPR003439">
    <property type="entry name" value="ABC_transporter-like_ATP-bd"/>
</dbReference>
<organism evidence="5 6">
    <name type="scientific">Paracoccus nototheniae</name>
    <dbReference type="NCBI Taxonomy" id="2489002"/>
    <lineage>
        <taxon>Bacteria</taxon>
        <taxon>Pseudomonadati</taxon>
        <taxon>Pseudomonadota</taxon>
        <taxon>Alphaproteobacteria</taxon>
        <taxon>Rhodobacterales</taxon>
        <taxon>Paracoccaceae</taxon>
        <taxon>Paracoccus</taxon>
    </lineage>
</organism>
<dbReference type="GO" id="GO:0005524">
    <property type="term" value="F:ATP binding"/>
    <property type="evidence" value="ECO:0007669"/>
    <property type="project" value="UniProtKB-KW"/>
</dbReference>
<dbReference type="SMART" id="SM00382">
    <property type="entry name" value="AAA"/>
    <property type="match status" value="1"/>
</dbReference>
<dbReference type="PANTHER" id="PTHR42781">
    <property type="entry name" value="SPERMIDINE/PUTRESCINE IMPORT ATP-BINDING PROTEIN POTA"/>
    <property type="match status" value="1"/>
</dbReference>
<dbReference type="InterPro" id="IPR003593">
    <property type="entry name" value="AAA+_ATPase"/>
</dbReference>
<dbReference type="Pfam" id="PF00005">
    <property type="entry name" value="ABC_tran"/>
    <property type="match status" value="1"/>
</dbReference>
<keyword evidence="1" id="KW-0813">Transport</keyword>
<dbReference type="Gene3D" id="2.40.50.100">
    <property type="match status" value="1"/>
</dbReference>
<comment type="caution">
    <text evidence="5">The sequence shown here is derived from an EMBL/GenBank/DDBJ whole genome shotgun (WGS) entry which is preliminary data.</text>
</comment>
<evidence type="ECO:0000313" key="6">
    <source>
        <dbReference type="Proteomes" id="UP001597302"/>
    </source>
</evidence>
<feature type="domain" description="ABC transporter" evidence="4">
    <location>
        <begin position="4"/>
        <end position="240"/>
    </location>
</feature>
<keyword evidence="3 5" id="KW-0067">ATP-binding</keyword>
<evidence type="ECO:0000256" key="1">
    <source>
        <dbReference type="ARBA" id="ARBA00022448"/>
    </source>
</evidence>
<keyword evidence="6" id="KW-1185">Reference proteome</keyword>
<sequence length="360" mass="39384">MADLILENLTIKYGAITAVENLSIHVASGEFLTLLGPSGCGKSTSLFAVAGLNHATSGIIRVGDKVLFNGDPRVTVPPERRNIGLVFQSYALWPHKTVADNLAFPLILRKMGRAERDERIREALGLVEMLPYAERFPFELSGGQQQRVALARALVYRPPLLLLDEPLSNLDAKLRERARVWLRELQERLNVTTIYVTHDQSEALAVSDRIAVMSMGRMRQLGSPRDIYERPADSFVADFIGSSNFLDGMMVQAGTDSATVRLADGTELTTAPGRAAADGALVVAVRPERIAVVAQMGPNCLRVTVDQKVYLGSVWQYVVRSGPVEFRIQTTFEITEPSVIVHIPAEHCAVFAEKFGGASG</sequence>
<dbReference type="InterPro" id="IPR050093">
    <property type="entry name" value="ABC_SmlMolc_Importer"/>
</dbReference>
<dbReference type="EMBL" id="JBHTOQ010000003">
    <property type="protein sequence ID" value="MFD1480024.1"/>
    <property type="molecule type" value="Genomic_DNA"/>
</dbReference>
<dbReference type="InterPro" id="IPR008995">
    <property type="entry name" value="Mo/tungstate-bd_C_term_dom"/>
</dbReference>
<dbReference type="InterPro" id="IPR027417">
    <property type="entry name" value="P-loop_NTPase"/>
</dbReference>
<dbReference type="Gene3D" id="3.40.50.300">
    <property type="entry name" value="P-loop containing nucleotide triphosphate hydrolases"/>
    <property type="match status" value="1"/>
</dbReference>
<accession>A0ABW4DQL2</accession>
<dbReference type="PROSITE" id="PS00211">
    <property type="entry name" value="ABC_TRANSPORTER_1"/>
    <property type="match status" value="1"/>
</dbReference>
<dbReference type="Proteomes" id="UP001597302">
    <property type="component" value="Unassembled WGS sequence"/>
</dbReference>
<evidence type="ECO:0000256" key="3">
    <source>
        <dbReference type="ARBA" id="ARBA00022840"/>
    </source>
</evidence>
<dbReference type="InterPro" id="IPR017871">
    <property type="entry name" value="ABC_transporter-like_CS"/>
</dbReference>
<dbReference type="PROSITE" id="PS50893">
    <property type="entry name" value="ABC_TRANSPORTER_2"/>
    <property type="match status" value="1"/>
</dbReference>
<dbReference type="RefSeq" id="WP_131576944.1">
    <property type="nucleotide sequence ID" value="NZ_CBCSAJ010000027.1"/>
</dbReference>
<dbReference type="PANTHER" id="PTHR42781:SF4">
    <property type="entry name" value="SPERMIDINE_PUTRESCINE IMPORT ATP-BINDING PROTEIN POTA"/>
    <property type="match status" value="1"/>
</dbReference>
<gene>
    <name evidence="5" type="ORF">ACFQ5P_01820</name>
</gene>
<evidence type="ECO:0000256" key="2">
    <source>
        <dbReference type="ARBA" id="ARBA00022741"/>
    </source>
</evidence>
<reference evidence="6" key="1">
    <citation type="journal article" date="2019" name="Int. J. Syst. Evol. Microbiol.">
        <title>The Global Catalogue of Microorganisms (GCM) 10K type strain sequencing project: providing services to taxonomists for standard genome sequencing and annotation.</title>
        <authorList>
            <consortium name="The Broad Institute Genomics Platform"/>
            <consortium name="The Broad Institute Genome Sequencing Center for Infectious Disease"/>
            <person name="Wu L."/>
            <person name="Ma J."/>
        </authorList>
    </citation>
    <scope>NUCLEOTIDE SEQUENCE [LARGE SCALE GENOMIC DNA]</scope>
    <source>
        <strain evidence="6">CCM 8875</strain>
    </source>
</reference>
<keyword evidence="2" id="KW-0547">Nucleotide-binding</keyword>